<proteinExistence type="predicted"/>
<name>X1BEN0_9ZZZZ</name>
<organism evidence="1">
    <name type="scientific">marine sediment metagenome</name>
    <dbReference type="NCBI Taxonomy" id="412755"/>
    <lineage>
        <taxon>unclassified sequences</taxon>
        <taxon>metagenomes</taxon>
        <taxon>ecological metagenomes</taxon>
    </lineage>
</organism>
<evidence type="ECO:0000313" key="1">
    <source>
        <dbReference type="EMBL" id="GAG93465.1"/>
    </source>
</evidence>
<reference evidence="1" key="1">
    <citation type="journal article" date="2014" name="Front. Microbiol.">
        <title>High frequency of phylogenetically diverse reductive dehalogenase-homologous genes in deep subseafloor sedimentary metagenomes.</title>
        <authorList>
            <person name="Kawai M."/>
            <person name="Futagami T."/>
            <person name="Toyoda A."/>
            <person name="Takaki Y."/>
            <person name="Nishi S."/>
            <person name="Hori S."/>
            <person name="Arai W."/>
            <person name="Tsubouchi T."/>
            <person name="Morono Y."/>
            <person name="Uchiyama I."/>
            <person name="Ito T."/>
            <person name="Fujiyama A."/>
            <person name="Inagaki F."/>
            <person name="Takami H."/>
        </authorList>
    </citation>
    <scope>NUCLEOTIDE SEQUENCE</scope>
    <source>
        <strain evidence="1">Expedition CK06-06</strain>
    </source>
</reference>
<dbReference type="AlphaFoldDB" id="X1BEN0"/>
<comment type="caution">
    <text evidence="1">The sequence shown here is derived from an EMBL/GenBank/DDBJ whole genome shotgun (WGS) entry which is preliminary data.</text>
</comment>
<dbReference type="EMBL" id="BART01019569">
    <property type="protein sequence ID" value="GAG93465.1"/>
    <property type="molecule type" value="Genomic_DNA"/>
</dbReference>
<protein>
    <submittedName>
        <fullName evidence="1">Uncharacterized protein</fullName>
    </submittedName>
</protein>
<sequence length="108" mass="11592">MVVTSTCTDVGSMGDRKYAYGTFRQSGVGRTGFILVPMGRIDYIQLQDVPLVSGATCTGVDPSFPYGITFPYSSGVGTNSTQMSRNNIPIKVCFSGSTGQWWAFGKRG</sequence>
<gene>
    <name evidence="1" type="ORF">S01H4_36575</name>
</gene>
<accession>X1BEN0</accession>